<evidence type="ECO:0000313" key="2">
    <source>
        <dbReference type="EMBL" id="TYS63803.1"/>
    </source>
</evidence>
<protein>
    <recommendedName>
        <fullName evidence="1">Mannosyl-glycoprotein endo-beta-N-acetylglucosamidase-like domain-containing protein</fullName>
    </recommendedName>
</protein>
<dbReference type="GO" id="GO:0004040">
    <property type="term" value="F:amidase activity"/>
    <property type="evidence" value="ECO:0007669"/>
    <property type="project" value="InterPro"/>
</dbReference>
<evidence type="ECO:0000313" key="3">
    <source>
        <dbReference type="Proteomes" id="UP000323732"/>
    </source>
</evidence>
<organism evidence="2 3">
    <name type="scientific">Bacillus infantis</name>
    <dbReference type="NCBI Taxonomy" id="324767"/>
    <lineage>
        <taxon>Bacteria</taxon>
        <taxon>Bacillati</taxon>
        <taxon>Bacillota</taxon>
        <taxon>Bacilli</taxon>
        <taxon>Bacillales</taxon>
        <taxon>Bacillaceae</taxon>
        <taxon>Bacillus</taxon>
    </lineage>
</organism>
<feature type="domain" description="Mannosyl-glycoprotein endo-beta-N-acetylglucosamidase-like" evidence="1">
    <location>
        <begin position="67"/>
        <end position="189"/>
    </location>
</feature>
<gene>
    <name evidence="2" type="ORF">FZD47_09820</name>
</gene>
<accession>A0A5D4SKP7</accession>
<dbReference type="AlphaFoldDB" id="A0A5D4SKP7"/>
<name>A0A5D4SKP7_9BACI</name>
<evidence type="ECO:0000259" key="1">
    <source>
        <dbReference type="Pfam" id="PF01832"/>
    </source>
</evidence>
<dbReference type="RefSeq" id="WP_148949713.1">
    <property type="nucleotide sequence ID" value="NZ_VTES01000003.1"/>
</dbReference>
<dbReference type="InterPro" id="IPR002901">
    <property type="entry name" value="MGlyc_endo_b_GlcNAc-like_dom"/>
</dbReference>
<dbReference type="Pfam" id="PF01832">
    <property type="entry name" value="Glucosaminidase"/>
    <property type="match status" value="1"/>
</dbReference>
<comment type="caution">
    <text evidence="2">The sequence shown here is derived from an EMBL/GenBank/DDBJ whole genome shotgun (WGS) entry which is preliminary data.</text>
</comment>
<dbReference type="EMBL" id="VTES01000003">
    <property type="protein sequence ID" value="TYS63803.1"/>
    <property type="molecule type" value="Genomic_DNA"/>
</dbReference>
<reference evidence="2 3" key="1">
    <citation type="submission" date="2019-08" db="EMBL/GenBank/DDBJ databases">
        <title>Bacillus genomes from the desert of Cuatro Cienegas, Coahuila.</title>
        <authorList>
            <person name="Olmedo-Alvarez G."/>
        </authorList>
    </citation>
    <scope>NUCLEOTIDE SEQUENCE [LARGE SCALE GENOMIC DNA]</scope>
    <source>
        <strain evidence="2 3">CH37_1T</strain>
    </source>
</reference>
<sequence>MRKLTAGILAVVIVFGAFLPLHTAGASSKVSITGNSVLTAKQMGDYVLLKNPVPRLMEIDIYRLADLFLAIGRAEGIRGDIAFAQSLHETGYFKYGNDVVPEQNNYAGIGAVGGGARGAFFQTPEEGVRAQIQHLKAYANKEPLVTEKIDPRFDLVTRGIAPNWTDLNGRWAVPGTGYGEKILSIFNDMSSINLSIPNVDTSITYELPIASLYLKADRPLVAPNGTVHKTLPKNYSYRIFGTIGNNYNLGGGYTVAANSAKMNVYIGRLYIKNTNVTLYKPDGSFHRKLSVGENIRVYSFDNARYYVGGGYYVAKSQDVSFYKGTIKITGDTNLFNRSGETVRVLKNGQQYRVYAINGNVLDLGAGLFITYDKRKQLYDNF</sequence>
<proteinExistence type="predicted"/>
<dbReference type="Proteomes" id="UP000323732">
    <property type="component" value="Unassembled WGS sequence"/>
</dbReference>